<keyword evidence="4" id="KW-1185">Reference proteome</keyword>
<dbReference type="InterPro" id="IPR059106">
    <property type="entry name" value="WHD_MalT"/>
</dbReference>
<sequence>MVSPTVTGQFGDETSHDGLLLTRLTSPAQQTRLLRRQRVETTLSAALDYPICLVVAPAGSGKTTAMAALATYGGWPAAWCRARASDDPALLLRHLAAAFRPVAALDEGHIVAALQRATDDPLGAGIDTFVNELAAALDDDTLLVVDDYHVIDQNPTLQAIFERLLAIQPLRLHLTLVTRVEPHLMAVETARIRGELLSIDERDLAFTTDEARALAVLLGTKIPSDLDELVRVSRGWPLGVQAGLAADSWPVALGLRGSAPLDTYLKREVFDPLAPDLQRFLLQTAGLRQLEPDLCTLLVDNQMVGRQLAHLERKRLFIERDTEGVARIQPVFRSFLARVAEQELTTWPLLHQHAATYYHERGDREGVMHHLLLAGDHDAATIRLIEGATTLLDTGHAEQVLTWAVRLIQTHGDRPALREIQAAALRRLGHYEEALQAYAAASNAFAAVDDLEGQVRSLHGQAAVYLDTVQPAHATDLLKQAFRLLPPERTAERADLLRMQAENWANRGRADVALILEQAARRQEHGNARRNNDEVKQRQTNGPPRDLLPPRLLLRAGRLDEARQQLEAQLWAEAAISPDGARLSAHREPLLLLALIYGMLGSGTRALAMAQRGLVEAQQVGSRLTEAIALLRVGHAYQLVSPNDMQPVIQRYTEAMNLIQSVGVTRTRAEGYMGLTLLYGHAGDLPHAEADAREGLQIAAAAGDEWTAALILLALGGAAVAGGDHRAGEWLEQARQRFARGGDAYGLAVTTLWRAIAAWRAGDMKVADQAISEVLHAAAERRYVGILMGPSLFGPRDMASLVPLLLRGRSLNGHAELARLLLRQGFPTIAADDTVEDYHPGYTLRVQMLGTFRVWRGAQEIQAREWQREKARQLFQLLLTYRGHWVQREQICAWLWPDADLEAAERQFKVTLNALNAALEPARPPRVAPFFVRRQGLAYSFAPSYGVWIDVDEFELRAAAAFASDDADFARRSAQIAVGLYRGDYLAESLYDPWTTEERERLTARFLAIAVRYATRLSNEGDQARAIQLCEQVLRRDRCYEEAYQVLMRAHARTGSRSQALRSYNRCVQSLRDELGMEALPETEALYEALKRNETV</sequence>
<evidence type="ECO:0000259" key="2">
    <source>
        <dbReference type="SMART" id="SM01043"/>
    </source>
</evidence>
<dbReference type="PANTHER" id="PTHR35807:SF2">
    <property type="entry name" value="TRANSCRIPTIONAL ACTIVATOR DOMAIN"/>
    <property type="match status" value="1"/>
</dbReference>
<dbReference type="GO" id="GO:0006355">
    <property type="term" value="P:regulation of DNA-templated transcription"/>
    <property type="evidence" value="ECO:0007669"/>
    <property type="project" value="InterPro"/>
</dbReference>
<dbReference type="FunFam" id="1.10.10.10:FF:001160">
    <property type="entry name" value="Transcriptional activator domain"/>
    <property type="match status" value="1"/>
</dbReference>
<organism evidence="3 4">
    <name type="scientific">Candidatus Chloroploca asiatica</name>
    <dbReference type="NCBI Taxonomy" id="1506545"/>
    <lineage>
        <taxon>Bacteria</taxon>
        <taxon>Bacillati</taxon>
        <taxon>Chloroflexota</taxon>
        <taxon>Chloroflexia</taxon>
        <taxon>Chloroflexales</taxon>
        <taxon>Chloroflexineae</taxon>
        <taxon>Oscillochloridaceae</taxon>
        <taxon>Candidatus Chloroploca</taxon>
    </lineage>
</organism>
<dbReference type="Gene3D" id="1.25.40.10">
    <property type="entry name" value="Tetratricopeptide repeat domain"/>
    <property type="match status" value="3"/>
</dbReference>
<dbReference type="SMART" id="SM01043">
    <property type="entry name" value="BTAD"/>
    <property type="match status" value="1"/>
</dbReference>
<dbReference type="AlphaFoldDB" id="A0A2H3KRD5"/>
<reference evidence="3 4" key="1">
    <citation type="submission" date="2016-05" db="EMBL/GenBank/DDBJ databases">
        <authorList>
            <person name="Lavstsen T."/>
            <person name="Jespersen J.S."/>
        </authorList>
    </citation>
    <scope>NUCLEOTIDE SEQUENCE [LARGE SCALE GENOMIC DNA]</scope>
    <source>
        <strain evidence="3 4">B7-9</strain>
    </source>
</reference>
<dbReference type="SUPFAM" id="SSF48452">
    <property type="entry name" value="TPR-like"/>
    <property type="match status" value="3"/>
</dbReference>
<feature type="compositionally biased region" description="Basic and acidic residues" evidence="1">
    <location>
        <begin position="522"/>
        <end position="537"/>
    </location>
</feature>
<dbReference type="OrthoDB" id="9789465at2"/>
<feature type="domain" description="Bacterial transcriptional activator" evidence="2">
    <location>
        <begin position="949"/>
        <end position="1091"/>
    </location>
</feature>
<evidence type="ECO:0000313" key="4">
    <source>
        <dbReference type="Proteomes" id="UP000220922"/>
    </source>
</evidence>
<dbReference type="InterPro" id="IPR027417">
    <property type="entry name" value="P-loop_NTPase"/>
</dbReference>
<dbReference type="Gene3D" id="1.10.10.10">
    <property type="entry name" value="Winged helix-like DNA-binding domain superfamily/Winged helix DNA-binding domain"/>
    <property type="match status" value="1"/>
</dbReference>
<dbReference type="InterPro" id="IPR016032">
    <property type="entry name" value="Sig_transdc_resp-reg_C-effctor"/>
</dbReference>
<dbReference type="SUPFAM" id="SSF52540">
    <property type="entry name" value="P-loop containing nucleoside triphosphate hydrolases"/>
    <property type="match status" value="1"/>
</dbReference>
<dbReference type="EMBL" id="LYXE01000015">
    <property type="protein sequence ID" value="PDW01110.1"/>
    <property type="molecule type" value="Genomic_DNA"/>
</dbReference>
<evidence type="ECO:0000313" key="3">
    <source>
        <dbReference type="EMBL" id="PDW01110.1"/>
    </source>
</evidence>
<feature type="region of interest" description="Disordered" evidence="1">
    <location>
        <begin position="522"/>
        <end position="549"/>
    </location>
</feature>
<name>A0A2H3KRD5_9CHLR</name>
<proteinExistence type="predicted"/>
<dbReference type="Proteomes" id="UP000220922">
    <property type="component" value="Unassembled WGS sequence"/>
</dbReference>
<evidence type="ECO:0000256" key="1">
    <source>
        <dbReference type="SAM" id="MobiDB-lite"/>
    </source>
</evidence>
<comment type="caution">
    <text evidence="3">The sequence shown here is derived from an EMBL/GenBank/DDBJ whole genome shotgun (WGS) entry which is preliminary data.</text>
</comment>
<dbReference type="InterPro" id="IPR051677">
    <property type="entry name" value="AfsR-DnrI-RedD_regulator"/>
</dbReference>
<gene>
    <name evidence="3" type="ORF">A9Q02_08120</name>
</gene>
<dbReference type="Pfam" id="PF03704">
    <property type="entry name" value="BTAD"/>
    <property type="match status" value="1"/>
</dbReference>
<accession>A0A2H3KRD5</accession>
<dbReference type="InterPro" id="IPR036388">
    <property type="entry name" value="WH-like_DNA-bd_sf"/>
</dbReference>
<dbReference type="InterPro" id="IPR011990">
    <property type="entry name" value="TPR-like_helical_dom_sf"/>
</dbReference>
<dbReference type="SUPFAM" id="SSF46894">
    <property type="entry name" value="C-terminal effector domain of the bipartite response regulators"/>
    <property type="match status" value="1"/>
</dbReference>
<dbReference type="Pfam" id="PF25873">
    <property type="entry name" value="WHD_MalT"/>
    <property type="match status" value="1"/>
</dbReference>
<protein>
    <submittedName>
        <fullName evidence="3">Transcriptional regulator</fullName>
    </submittedName>
</protein>
<dbReference type="GO" id="GO:0003677">
    <property type="term" value="F:DNA binding"/>
    <property type="evidence" value="ECO:0007669"/>
    <property type="project" value="InterPro"/>
</dbReference>
<dbReference type="PANTHER" id="PTHR35807">
    <property type="entry name" value="TRANSCRIPTIONAL REGULATOR REDD-RELATED"/>
    <property type="match status" value="1"/>
</dbReference>
<dbReference type="InterPro" id="IPR005158">
    <property type="entry name" value="BTAD"/>
</dbReference>
<dbReference type="RefSeq" id="WP_097650596.1">
    <property type="nucleotide sequence ID" value="NZ_LYXE01000015.1"/>
</dbReference>